<comment type="subcellular location">
    <subcellularLocation>
        <location evidence="1">Cell envelope</location>
    </subcellularLocation>
</comment>
<evidence type="ECO:0000256" key="7">
    <source>
        <dbReference type="ARBA" id="ARBA00023004"/>
    </source>
</evidence>
<evidence type="ECO:0000256" key="8">
    <source>
        <dbReference type="ARBA" id="ARBA00023239"/>
    </source>
</evidence>
<dbReference type="EMBL" id="CP000481">
    <property type="protein sequence ID" value="ABK51964.1"/>
    <property type="molecule type" value="Genomic_DNA"/>
</dbReference>
<keyword evidence="15" id="KW-1133">Transmembrane helix</keyword>
<sequence>MTEASGGVTRRRFLGGLGLAGGGLGIAAAFTGGSAAGAVLGLVDRSPDGRSEQAAGAVSTPGRVVPFRGRHQAGIITPAQDRLVFGAFDVVTDSAGALRDVLDAWTIAAEAMTQGRSVPADDGSPQAPPTDTGEALGLPPAALTVTIGYGPRLFARFGLATRRPSALAELPPLPGDRLDPARCGGDICIQACSDDPQVAFHAVRNVTRLGRGVVVLRWLQLGFGRTSSTTTGQQTPRNLMGFKDGTRNLRADDTAALDRHVWIGTETDQPWLIGGSYLVARRIRMLIEAWDRASLSEQERVIGRRKVSGAPLTGSREYDPPDFSAVRAGELVIPSDAHIRLASPEHNAGRRMLRRGYSYTDGIDLSTGELDAGLFFISFHKDPATFIAVQRILGTQDALREYIVHTGSALFVCPPGLQDGESWGRQLFGA</sequence>
<evidence type="ECO:0000256" key="3">
    <source>
        <dbReference type="ARBA" id="ARBA00022617"/>
    </source>
</evidence>
<keyword evidence="15" id="KW-0812">Transmembrane</keyword>
<keyword evidence="8" id="KW-0456">Lyase</keyword>
<accession>A0LRA4</accession>
<proteinExistence type="inferred from homology"/>
<keyword evidence="4 13" id="KW-0479">Metal-binding</keyword>
<dbReference type="RefSeq" id="WP_011719028.1">
    <property type="nucleotide sequence ID" value="NC_008578.1"/>
</dbReference>
<dbReference type="GO" id="GO:0020037">
    <property type="term" value="F:heme binding"/>
    <property type="evidence" value="ECO:0007669"/>
    <property type="project" value="InterPro"/>
</dbReference>
<dbReference type="GO" id="GO:0046872">
    <property type="term" value="F:metal ion binding"/>
    <property type="evidence" value="ECO:0007669"/>
    <property type="project" value="UniProtKB-KW"/>
</dbReference>
<dbReference type="Proteomes" id="UP000008221">
    <property type="component" value="Chromosome"/>
</dbReference>
<keyword evidence="2 13" id="KW-0575">Peroxidase</keyword>
<evidence type="ECO:0000256" key="1">
    <source>
        <dbReference type="ARBA" id="ARBA00004196"/>
    </source>
</evidence>
<evidence type="ECO:0000256" key="10">
    <source>
        <dbReference type="ARBA" id="ARBA00033771"/>
    </source>
</evidence>
<organism evidence="18 19">
    <name type="scientific">Acidothermus cellulolyticus (strain ATCC 43068 / DSM 8971 / 11B)</name>
    <dbReference type="NCBI Taxonomy" id="351607"/>
    <lineage>
        <taxon>Bacteria</taxon>
        <taxon>Bacillati</taxon>
        <taxon>Actinomycetota</taxon>
        <taxon>Actinomycetes</taxon>
        <taxon>Acidothermales</taxon>
        <taxon>Acidothermaceae</taxon>
        <taxon>Acidothermus</taxon>
    </lineage>
</organism>
<evidence type="ECO:0000256" key="2">
    <source>
        <dbReference type="ARBA" id="ARBA00022559"/>
    </source>
</evidence>
<feature type="region of interest" description="Disordered" evidence="14">
    <location>
        <begin position="115"/>
        <end position="136"/>
    </location>
</feature>
<comment type="catalytic activity">
    <reaction evidence="12">
        <text>heme b + 2 H(+) = protoporphyrin IX + Fe(2+)</text>
        <dbReference type="Rhea" id="RHEA:22584"/>
        <dbReference type="ChEBI" id="CHEBI:15378"/>
        <dbReference type="ChEBI" id="CHEBI:29033"/>
        <dbReference type="ChEBI" id="CHEBI:57306"/>
        <dbReference type="ChEBI" id="CHEBI:60344"/>
        <dbReference type="EC" id="4.98.1.1"/>
    </reaction>
    <physiologicalReaction direction="left-to-right" evidence="12">
        <dbReference type="Rhea" id="RHEA:22585"/>
    </physiologicalReaction>
</comment>
<comment type="cofactor">
    <cofactor evidence="13">
        <name>heme b</name>
        <dbReference type="ChEBI" id="CHEBI:60344"/>
    </cofactor>
    <text evidence="13">Binds 1 heme b (iron(II)-protoporphyrin IX) group non-covalently per subunit.</text>
</comment>
<dbReference type="HOGENOM" id="CLU_039488_2_0_11"/>
<dbReference type="Pfam" id="PF04261">
    <property type="entry name" value="Dyp_perox_N"/>
    <property type="match status" value="1"/>
</dbReference>
<dbReference type="Pfam" id="PF20628">
    <property type="entry name" value="Dyp_perox_C"/>
    <property type="match status" value="1"/>
</dbReference>
<dbReference type="KEGG" id="ace:Acel_0190"/>
<keyword evidence="19" id="KW-1185">Reference proteome</keyword>
<dbReference type="eggNOG" id="COG2837">
    <property type="taxonomic scope" value="Bacteria"/>
</dbReference>
<dbReference type="InParanoid" id="A0LRA4"/>
<feature type="transmembrane region" description="Helical" evidence="15">
    <location>
        <begin position="20"/>
        <end position="43"/>
    </location>
</feature>
<dbReference type="PROSITE" id="PS51404">
    <property type="entry name" value="DYP_PEROXIDASE"/>
    <property type="match status" value="1"/>
</dbReference>
<dbReference type="InterPro" id="IPR006313">
    <property type="entry name" value="EfeB/EfeN"/>
</dbReference>
<keyword evidence="3 13" id="KW-0349">Heme</keyword>
<reference evidence="18 19" key="1">
    <citation type="journal article" date="2009" name="Genome Res.">
        <title>Complete genome of the cellulolytic thermophile Acidothermus cellulolyticus 11B provides insights into its ecophysiological and evolutionary adaptations.</title>
        <authorList>
            <person name="Barabote R.D."/>
            <person name="Xie G."/>
            <person name="Leu D.H."/>
            <person name="Normand P."/>
            <person name="Necsulea A."/>
            <person name="Daubin V."/>
            <person name="Medigue C."/>
            <person name="Adney W.S."/>
            <person name="Xu X.C."/>
            <person name="Lapidus A."/>
            <person name="Parales R.E."/>
            <person name="Detter C."/>
            <person name="Pujic P."/>
            <person name="Bruce D."/>
            <person name="Lavire C."/>
            <person name="Challacombe J.F."/>
            <person name="Brettin T.S."/>
            <person name="Berry A.M."/>
        </authorList>
    </citation>
    <scope>NUCLEOTIDE SEQUENCE [LARGE SCALE GENOMIC DNA]</scope>
    <source>
        <strain evidence="19">ATCC 43068 / DSM 8971 / 11B</strain>
    </source>
</reference>
<dbReference type="GO" id="GO:0004325">
    <property type="term" value="F:ferrochelatase activity"/>
    <property type="evidence" value="ECO:0007669"/>
    <property type="project" value="UniProtKB-EC"/>
</dbReference>
<evidence type="ECO:0000313" key="18">
    <source>
        <dbReference type="EMBL" id="ABK51964.1"/>
    </source>
</evidence>
<dbReference type="PROSITE" id="PS51318">
    <property type="entry name" value="TAT"/>
    <property type="match status" value="1"/>
</dbReference>
<evidence type="ECO:0000256" key="13">
    <source>
        <dbReference type="RuleBase" id="RU365017"/>
    </source>
</evidence>
<evidence type="ECO:0000256" key="9">
    <source>
        <dbReference type="ARBA" id="ARBA00025737"/>
    </source>
</evidence>
<evidence type="ECO:0000256" key="15">
    <source>
        <dbReference type="SAM" id="Phobius"/>
    </source>
</evidence>
<dbReference type="InterPro" id="IPR011008">
    <property type="entry name" value="Dimeric_a/b-barrel"/>
</dbReference>
<dbReference type="PANTHER" id="PTHR30521">
    <property type="entry name" value="DEFERROCHELATASE/PEROXIDASE"/>
    <property type="match status" value="1"/>
</dbReference>
<dbReference type="GO" id="GO:0005829">
    <property type="term" value="C:cytosol"/>
    <property type="evidence" value="ECO:0007669"/>
    <property type="project" value="TreeGrafter"/>
</dbReference>
<evidence type="ECO:0000259" key="16">
    <source>
        <dbReference type="Pfam" id="PF04261"/>
    </source>
</evidence>
<keyword evidence="7 13" id="KW-0408">Iron</keyword>
<evidence type="ECO:0000256" key="12">
    <source>
        <dbReference type="ARBA" id="ARBA00048856"/>
    </source>
</evidence>
<dbReference type="SUPFAM" id="SSF54909">
    <property type="entry name" value="Dimeric alpha+beta barrel"/>
    <property type="match status" value="1"/>
</dbReference>
<evidence type="ECO:0000256" key="11">
    <source>
        <dbReference type="ARBA" id="ARBA00033775"/>
    </source>
</evidence>
<feature type="domain" description="Dyp-type peroxidase C-terminal" evidence="17">
    <location>
        <begin position="235"/>
        <end position="416"/>
    </location>
</feature>
<dbReference type="InterPro" id="IPR048328">
    <property type="entry name" value="Dyp_perox_C"/>
</dbReference>
<dbReference type="NCBIfam" id="TIGR01413">
    <property type="entry name" value="Dyp_perox_fam"/>
    <property type="match status" value="1"/>
</dbReference>
<dbReference type="NCBIfam" id="TIGR01412">
    <property type="entry name" value="tat_substr_1"/>
    <property type="match status" value="1"/>
</dbReference>
<gene>
    <name evidence="18" type="ordered locus">Acel_0190</name>
</gene>
<comment type="function">
    <text evidence="13">Involved in the recovery of exogenous heme iron. Extracts iron from heme while preserving the protoporphyrin ring intact.</text>
</comment>
<comment type="similarity">
    <text evidence="9 13">Belongs to the DyP-type peroxidase family.</text>
</comment>
<evidence type="ECO:0000256" key="4">
    <source>
        <dbReference type="ARBA" id="ARBA00022723"/>
    </source>
</evidence>
<keyword evidence="6 13" id="KW-0560">Oxidoreductase</keyword>
<evidence type="ECO:0000313" key="19">
    <source>
        <dbReference type="Proteomes" id="UP000008221"/>
    </source>
</evidence>
<keyword evidence="5" id="KW-0732">Signal</keyword>
<dbReference type="STRING" id="351607.Acel_0190"/>
<dbReference type="EC" id="1.11.1.-" evidence="13"/>
<dbReference type="GO" id="GO:0030313">
    <property type="term" value="C:cell envelope"/>
    <property type="evidence" value="ECO:0007669"/>
    <property type="project" value="UniProtKB-SubCell"/>
</dbReference>
<dbReference type="OrthoDB" id="9781066at2"/>
<dbReference type="GO" id="GO:0033212">
    <property type="term" value="P:iron import into cell"/>
    <property type="evidence" value="ECO:0007669"/>
    <property type="project" value="InterPro"/>
</dbReference>
<name>A0LRA4_ACIC1</name>
<dbReference type="InterPro" id="IPR048327">
    <property type="entry name" value="Dyp_perox_N"/>
</dbReference>
<evidence type="ECO:0000259" key="17">
    <source>
        <dbReference type="Pfam" id="PF20628"/>
    </source>
</evidence>
<evidence type="ECO:0000256" key="5">
    <source>
        <dbReference type="ARBA" id="ARBA00022729"/>
    </source>
</evidence>
<evidence type="ECO:0000256" key="14">
    <source>
        <dbReference type="SAM" id="MobiDB-lite"/>
    </source>
</evidence>
<protein>
    <recommendedName>
        <fullName evidence="10 13">Deferrochelatase</fullName>
        <ecNumber evidence="13">1.11.1.-</ecNumber>
    </recommendedName>
    <alternativeName>
        <fullName evidence="11 13">Peroxidase EfeB</fullName>
    </alternativeName>
</protein>
<evidence type="ECO:0000256" key="6">
    <source>
        <dbReference type="ARBA" id="ARBA00023002"/>
    </source>
</evidence>
<dbReference type="InterPro" id="IPR006311">
    <property type="entry name" value="TAT_signal"/>
</dbReference>
<dbReference type="GO" id="GO:0004601">
    <property type="term" value="F:peroxidase activity"/>
    <property type="evidence" value="ECO:0007669"/>
    <property type="project" value="UniProtKB-KW"/>
</dbReference>
<dbReference type="PANTHER" id="PTHR30521:SF4">
    <property type="entry name" value="DEFERROCHELATASE"/>
    <property type="match status" value="1"/>
</dbReference>
<dbReference type="InterPro" id="IPR006314">
    <property type="entry name" value="Dyp_peroxidase"/>
</dbReference>
<keyword evidence="15" id="KW-0472">Membrane</keyword>
<feature type="domain" description="Dyp-type peroxidase N-terminal" evidence="16">
    <location>
        <begin position="72"/>
        <end position="223"/>
    </location>
</feature>
<dbReference type="AlphaFoldDB" id="A0LRA4"/>